<feature type="domain" description="NAC" evidence="7">
    <location>
        <begin position="7"/>
        <end position="170"/>
    </location>
</feature>
<dbReference type="SUPFAM" id="SSF101941">
    <property type="entry name" value="NAC domain"/>
    <property type="match status" value="1"/>
</dbReference>
<evidence type="ECO:0000313" key="9">
    <source>
        <dbReference type="Proteomes" id="UP000019116"/>
    </source>
</evidence>
<dbReference type="Gene3D" id="2.170.150.80">
    <property type="entry name" value="NAC domain"/>
    <property type="match status" value="1"/>
</dbReference>
<name>A0A3B6NLA4_WHEAT</name>
<dbReference type="Pfam" id="PF02365">
    <property type="entry name" value="NAM"/>
    <property type="match status" value="1"/>
</dbReference>
<evidence type="ECO:0000256" key="4">
    <source>
        <dbReference type="ARBA" id="ARBA00023163"/>
    </source>
</evidence>
<dbReference type="GO" id="GO:0006355">
    <property type="term" value="P:regulation of DNA-templated transcription"/>
    <property type="evidence" value="ECO:0007669"/>
    <property type="project" value="InterPro"/>
</dbReference>
<evidence type="ECO:0000256" key="1">
    <source>
        <dbReference type="ARBA" id="ARBA00004123"/>
    </source>
</evidence>
<dbReference type="AlphaFoldDB" id="A0A3B6NLA4"/>
<dbReference type="PROSITE" id="PS51005">
    <property type="entry name" value="NAC"/>
    <property type="match status" value="1"/>
</dbReference>
<dbReference type="EnsemblPlants" id="TraesCS6A02G065700.1">
    <property type="protein sequence ID" value="TraesCS6A02G065700.1"/>
    <property type="gene ID" value="TraesCS6A02G065700"/>
</dbReference>
<dbReference type="Gramene" id="TraesCS6A02G065700.1">
    <property type="protein sequence ID" value="TraesCS6A02G065700.1"/>
    <property type="gene ID" value="TraesCS6A02G065700"/>
</dbReference>
<dbReference type="GO" id="GO:0005634">
    <property type="term" value="C:nucleus"/>
    <property type="evidence" value="ECO:0007669"/>
    <property type="project" value="UniProtKB-SubCell"/>
</dbReference>
<protein>
    <recommendedName>
        <fullName evidence="7">NAC domain-containing protein</fullName>
    </recommendedName>
</protein>
<proteinExistence type="predicted"/>
<dbReference type="Gramene" id="TraesCS6A03G0147700.1">
    <property type="protein sequence ID" value="TraesCS6A03G0147700.1.CDS"/>
    <property type="gene ID" value="TraesCS6A03G0147700"/>
</dbReference>
<dbReference type="OrthoDB" id="675031at2759"/>
<reference evidence="8" key="2">
    <citation type="submission" date="2018-10" db="UniProtKB">
        <authorList>
            <consortium name="EnsemblPlants"/>
        </authorList>
    </citation>
    <scope>IDENTIFICATION</scope>
</reference>
<organism evidence="8">
    <name type="scientific">Triticum aestivum</name>
    <name type="common">Wheat</name>
    <dbReference type="NCBI Taxonomy" id="4565"/>
    <lineage>
        <taxon>Eukaryota</taxon>
        <taxon>Viridiplantae</taxon>
        <taxon>Streptophyta</taxon>
        <taxon>Embryophyta</taxon>
        <taxon>Tracheophyta</taxon>
        <taxon>Spermatophyta</taxon>
        <taxon>Magnoliopsida</taxon>
        <taxon>Liliopsida</taxon>
        <taxon>Poales</taxon>
        <taxon>Poaceae</taxon>
        <taxon>BOP clade</taxon>
        <taxon>Pooideae</taxon>
        <taxon>Triticodae</taxon>
        <taxon>Triticeae</taxon>
        <taxon>Triticinae</taxon>
        <taxon>Triticum</taxon>
    </lineage>
</organism>
<evidence type="ECO:0000256" key="6">
    <source>
        <dbReference type="SAM" id="MobiDB-lite"/>
    </source>
</evidence>
<dbReference type="GO" id="GO:0003677">
    <property type="term" value="F:DNA binding"/>
    <property type="evidence" value="ECO:0007669"/>
    <property type="project" value="UniProtKB-KW"/>
</dbReference>
<evidence type="ECO:0000256" key="5">
    <source>
        <dbReference type="ARBA" id="ARBA00023242"/>
    </source>
</evidence>
<keyword evidence="9" id="KW-1185">Reference proteome</keyword>
<evidence type="ECO:0000256" key="2">
    <source>
        <dbReference type="ARBA" id="ARBA00023015"/>
    </source>
</evidence>
<dbReference type="SMR" id="A0A3B6NLA4"/>
<evidence type="ECO:0000256" key="3">
    <source>
        <dbReference type="ARBA" id="ARBA00023125"/>
    </source>
</evidence>
<dbReference type="InterPro" id="IPR036093">
    <property type="entry name" value="NAC_dom_sf"/>
</dbReference>
<dbReference type="PANTHER" id="PTHR31719:SF243">
    <property type="entry name" value="NAC DOMAIN-CONTAINING PROTEIN"/>
    <property type="match status" value="1"/>
</dbReference>
<keyword evidence="4" id="KW-0804">Transcription</keyword>
<evidence type="ECO:0000259" key="7">
    <source>
        <dbReference type="PROSITE" id="PS51005"/>
    </source>
</evidence>
<feature type="region of interest" description="Disordered" evidence="6">
    <location>
        <begin position="172"/>
        <end position="200"/>
    </location>
</feature>
<dbReference type="InterPro" id="IPR003441">
    <property type="entry name" value="NAC-dom"/>
</dbReference>
<dbReference type="STRING" id="4565.A0A3B6NLA4"/>
<dbReference type="PANTHER" id="PTHR31719">
    <property type="entry name" value="NAC TRANSCRIPTION FACTOR 56"/>
    <property type="match status" value="1"/>
</dbReference>
<dbReference type="OMA" id="MQNNWNP"/>
<reference evidence="8" key="1">
    <citation type="submission" date="2018-08" db="EMBL/GenBank/DDBJ databases">
        <authorList>
            <person name="Rossello M."/>
        </authorList>
    </citation>
    <scope>NUCLEOTIDE SEQUENCE [LARGE SCALE GENOMIC DNA]</scope>
    <source>
        <strain evidence="8">cv. Chinese Spring</strain>
    </source>
</reference>
<comment type="subcellular location">
    <subcellularLocation>
        <location evidence="1">Nucleus</location>
    </subcellularLocation>
</comment>
<accession>A0A3B6NLA4</accession>
<dbReference type="Proteomes" id="UP000019116">
    <property type="component" value="Chromosome 6A"/>
</dbReference>
<evidence type="ECO:0000313" key="8">
    <source>
        <dbReference type="EnsemblPlants" id="TraesCS6A02G065700.1"/>
    </source>
</evidence>
<keyword evidence="3" id="KW-0238">DNA-binding</keyword>
<keyword evidence="5" id="KW-0539">Nucleus</keyword>
<sequence length="434" mass="47346">MASSSVLPMGCRFSPSDADLISFYLRPMIASEPLPEPAARFLHTADAYATDPAALVSGLLPAVLLAPKTGVERRCWYLFGPAKALSGHDKRRSRAVGGGEGTWHAEKGRAAVLDGEGRVVGYKQSFRYKPIHSDGSVEAVWLMVEFRMAHEQGDDEKGETVPVLCKVYQSPRKPRSASVPTSPAYRRGRKRKAGDDSAPVTTVKRRLLVPPAAPILPPAVEPQQDLNNCSDGVSVDQLLDDLMFGLMPDQVLGDFVMPVPESDVNCSFSMSNHTGSYCDRVLLDEGGDLLMPYHQNSDQVLLGDLLMPVVPESEVNYSFCMSDHAGSMVSNYDMVLHGGSVTPLFDNSDQFDLSVPIIEPLPTDLQSQTAMLNFSFLSCAPYAGICDSWTGGESTDDEATSVSWPMCWRPGALVQFLHLLAKVPIVMRKRFMSV</sequence>
<keyword evidence="2" id="KW-0805">Transcription regulation</keyword>